<keyword evidence="3" id="KW-1185">Reference proteome</keyword>
<keyword evidence="1" id="KW-1133">Transmembrane helix</keyword>
<gene>
    <name evidence="2" type="ORF">HPB52_007067</name>
</gene>
<dbReference type="AlphaFoldDB" id="A0A9D4T583"/>
<evidence type="ECO:0000256" key="1">
    <source>
        <dbReference type="SAM" id="Phobius"/>
    </source>
</evidence>
<accession>A0A9D4T583</accession>
<comment type="caution">
    <text evidence="2">The sequence shown here is derived from an EMBL/GenBank/DDBJ whole genome shotgun (WGS) entry which is preliminary data.</text>
</comment>
<reference evidence="2" key="1">
    <citation type="journal article" date="2020" name="Cell">
        <title>Large-Scale Comparative Analyses of Tick Genomes Elucidate Their Genetic Diversity and Vector Capacities.</title>
        <authorList>
            <consortium name="Tick Genome and Microbiome Consortium (TIGMIC)"/>
            <person name="Jia N."/>
            <person name="Wang J."/>
            <person name="Shi W."/>
            <person name="Du L."/>
            <person name="Sun Y."/>
            <person name="Zhan W."/>
            <person name="Jiang J.F."/>
            <person name="Wang Q."/>
            <person name="Zhang B."/>
            <person name="Ji P."/>
            <person name="Bell-Sakyi L."/>
            <person name="Cui X.M."/>
            <person name="Yuan T.T."/>
            <person name="Jiang B.G."/>
            <person name="Yang W.F."/>
            <person name="Lam T.T."/>
            <person name="Chang Q.C."/>
            <person name="Ding S.J."/>
            <person name="Wang X.J."/>
            <person name="Zhu J.G."/>
            <person name="Ruan X.D."/>
            <person name="Zhao L."/>
            <person name="Wei J.T."/>
            <person name="Ye R.Z."/>
            <person name="Que T.C."/>
            <person name="Du C.H."/>
            <person name="Zhou Y.H."/>
            <person name="Cheng J.X."/>
            <person name="Dai P.F."/>
            <person name="Guo W.B."/>
            <person name="Han X.H."/>
            <person name="Huang E.J."/>
            <person name="Li L.F."/>
            <person name="Wei W."/>
            <person name="Gao Y.C."/>
            <person name="Liu J.Z."/>
            <person name="Shao H.Z."/>
            <person name="Wang X."/>
            <person name="Wang C.C."/>
            <person name="Yang T.C."/>
            <person name="Huo Q.B."/>
            <person name="Li W."/>
            <person name="Chen H.Y."/>
            <person name="Chen S.E."/>
            <person name="Zhou L.G."/>
            <person name="Ni X.B."/>
            <person name="Tian J.H."/>
            <person name="Sheng Y."/>
            <person name="Liu T."/>
            <person name="Pan Y.S."/>
            <person name="Xia L.Y."/>
            <person name="Li J."/>
            <person name="Zhao F."/>
            <person name="Cao W.C."/>
        </authorList>
    </citation>
    <scope>NUCLEOTIDE SEQUENCE</scope>
    <source>
        <strain evidence="2">Rsan-2018</strain>
    </source>
</reference>
<organism evidence="2 3">
    <name type="scientific">Rhipicephalus sanguineus</name>
    <name type="common">Brown dog tick</name>
    <name type="synonym">Ixodes sanguineus</name>
    <dbReference type="NCBI Taxonomy" id="34632"/>
    <lineage>
        <taxon>Eukaryota</taxon>
        <taxon>Metazoa</taxon>
        <taxon>Ecdysozoa</taxon>
        <taxon>Arthropoda</taxon>
        <taxon>Chelicerata</taxon>
        <taxon>Arachnida</taxon>
        <taxon>Acari</taxon>
        <taxon>Parasitiformes</taxon>
        <taxon>Ixodida</taxon>
        <taxon>Ixodoidea</taxon>
        <taxon>Ixodidae</taxon>
        <taxon>Rhipicephalinae</taxon>
        <taxon>Rhipicephalus</taxon>
        <taxon>Rhipicephalus</taxon>
    </lineage>
</organism>
<feature type="transmembrane region" description="Helical" evidence="1">
    <location>
        <begin position="7"/>
        <end position="27"/>
    </location>
</feature>
<name>A0A9D4T583_RHISA</name>
<evidence type="ECO:0000313" key="2">
    <source>
        <dbReference type="EMBL" id="KAH7972108.1"/>
    </source>
</evidence>
<keyword evidence="1" id="KW-0812">Transmembrane</keyword>
<keyword evidence="1" id="KW-0472">Membrane</keyword>
<reference evidence="2" key="2">
    <citation type="submission" date="2021-09" db="EMBL/GenBank/DDBJ databases">
        <authorList>
            <person name="Jia N."/>
            <person name="Wang J."/>
            <person name="Shi W."/>
            <person name="Du L."/>
            <person name="Sun Y."/>
            <person name="Zhan W."/>
            <person name="Jiang J."/>
            <person name="Wang Q."/>
            <person name="Zhang B."/>
            <person name="Ji P."/>
            <person name="Sakyi L.B."/>
            <person name="Cui X."/>
            <person name="Yuan T."/>
            <person name="Jiang B."/>
            <person name="Yang W."/>
            <person name="Lam T.T.-Y."/>
            <person name="Chang Q."/>
            <person name="Ding S."/>
            <person name="Wang X."/>
            <person name="Zhu J."/>
            <person name="Ruan X."/>
            <person name="Zhao L."/>
            <person name="Wei J."/>
            <person name="Que T."/>
            <person name="Du C."/>
            <person name="Cheng J."/>
            <person name="Dai P."/>
            <person name="Han X."/>
            <person name="Huang E."/>
            <person name="Gao Y."/>
            <person name="Liu J."/>
            <person name="Shao H."/>
            <person name="Ye R."/>
            <person name="Li L."/>
            <person name="Wei W."/>
            <person name="Wang X."/>
            <person name="Wang C."/>
            <person name="Huo Q."/>
            <person name="Li W."/>
            <person name="Guo W."/>
            <person name="Chen H."/>
            <person name="Chen S."/>
            <person name="Zhou L."/>
            <person name="Zhou L."/>
            <person name="Ni X."/>
            <person name="Tian J."/>
            <person name="Zhou Y."/>
            <person name="Sheng Y."/>
            <person name="Liu T."/>
            <person name="Pan Y."/>
            <person name="Xia L."/>
            <person name="Li J."/>
            <person name="Zhao F."/>
            <person name="Cao W."/>
        </authorList>
    </citation>
    <scope>NUCLEOTIDE SEQUENCE</scope>
    <source>
        <strain evidence="2">Rsan-2018</strain>
        <tissue evidence="2">Larvae</tissue>
    </source>
</reference>
<proteinExistence type="predicted"/>
<sequence>MVCICGVAFAIAGLLGLLMLYLVYLAMHVGEPVRPRAAVETSTTTSDSPIHTSLHPRRYTTAVPAGSPFHFGEERLGYNVSTGTPTSSTIVIAVAAFIAACMLVASVAYFVLRYWPPGCSTPNFHKCDAMQWGQHGGRRRSQWYYIVTSFGEHCLQWNPEQVACLNMSEQHFESQADCREACEIAEPSPTCDSGVSETMVGCRDPRNADVVDNSHWWFYDTHLRSCQNWTDVCIDNWFSSLEQCAYMCLPYR</sequence>
<feature type="transmembrane region" description="Helical" evidence="1">
    <location>
        <begin position="90"/>
        <end position="112"/>
    </location>
</feature>
<dbReference type="Proteomes" id="UP000821837">
    <property type="component" value="Chromosome 11"/>
</dbReference>
<dbReference type="EMBL" id="JABSTV010001247">
    <property type="protein sequence ID" value="KAH7972108.1"/>
    <property type="molecule type" value="Genomic_DNA"/>
</dbReference>
<evidence type="ECO:0000313" key="3">
    <source>
        <dbReference type="Proteomes" id="UP000821837"/>
    </source>
</evidence>
<protein>
    <submittedName>
        <fullName evidence="2">Uncharacterized protein</fullName>
    </submittedName>
</protein>